<reference evidence="2 3" key="1">
    <citation type="submission" date="2018-06" db="EMBL/GenBank/DDBJ databases">
        <title>Genomic Encyclopedia of Type Strains, Phase IV (KMG-IV): sequencing the most valuable type-strain genomes for metagenomic binning, comparative biology and taxonomic classification.</title>
        <authorList>
            <person name="Goeker M."/>
        </authorList>
    </citation>
    <scope>NUCLEOTIDE SEQUENCE [LARGE SCALE GENOMIC DNA]</scope>
    <source>
        <strain evidence="2 3">DSM 44599</strain>
    </source>
</reference>
<dbReference type="STRING" id="1210090.GCA_001613185_05411"/>
<dbReference type="EMBL" id="QNRE01000023">
    <property type="protein sequence ID" value="RBO82406.1"/>
    <property type="molecule type" value="Genomic_DNA"/>
</dbReference>
<dbReference type="Proteomes" id="UP000252586">
    <property type="component" value="Unassembled WGS sequence"/>
</dbReference>
<evidence type="ECO:0000313" key="2">
    <source>
        <dbReference type="EMBL" id="RBO82406.1"/>
    </source>
</evidence>
<proteinExistence type="predicted"/>
<organism evidence="2 3">
    <name type="scientific">Nocardia puris</name>
    <dbReference type="NCBI Taxonomy" id="208602"/>
    <lineage>
        <taxon>Bacteria</taxon>
        <taxon>Bacillati</taxon>
        <taxon>Actinomycetota</taxon>
        <taxon>Actinomycetes</taxon>
        <taxon>Mycobacteriales</taxon>
        <taxon>Nocardiaceae</taxon>
        <taxon>Nocardia</taxon>
    </lineage>
</organism>
<evidence type="ECO:0000313" key="3">
    <source>
        <dbReference type="Proteomes" id="UP000252586"/>
    </source>
</evidence>
<sequence>MVGNDRARDHNRTGTLTLALVILIIALTTYLDSLAC</sequence>
<keyword evidence="1" id="KW-0812">Transmembrane</keyword>
<accession>A0A366CXN0</accession>
<keyword evidence="1" id="KW-1133">Transmembrane helix</keyword>
<keyword evidence="1" id="KW-0472">Membrane</keyword>
<dbReference type="AlphaFoldDB" id="A0A366CXN0"/>
<gene>
    <name evidence="2" type="ORF">DFR74_12323</name>
</gene>
<evidence type="ECO:0000256" key="1">
    <source>
        <dbReference type="SAM" id="Phobius"/>
    </source>
</evidence>
<keyword evidence="3" id="KW-1185">Reference proteome</keyword>
<protein>
    <submittedName>
        <fullName evidence="2">Uncharacterized protein</fullName>
    </submittedName>
</protein>
<name>A0A366CXN0_9NOCA</name>
<comment type="caution">
    <text evidence="2">The sequence shown here is derived from an EMBL/GenBank/DDBJ whole genome shotgun (WGS) entry which is preliminary data.</text>
</comment>
<feature type="transmembrane region" description="Helical" evidence="1">
    <location>
        <begin position="12"/>
        <end position="31"/>
    </location>
</feature>